<dbReference type="InterPro" id="IPR033469">
    <property type="entry name" value="CYTH-like_dom_sf"/>
</dbReference>
<feature type="domain" description="CYTH" evidence="1">
    <location>
        <begin position="5"/>
        <end position="192"/>
    </location>
</feature>
<dbReference type="PANTHER" id="PTHR39569">
    <property type="entry name" value="INORGANIC TRIPHOSPHATASE"/>
    <property type="match status" value="1"/>
</dbReference>
<dbReference type="Gene3D" id="2.40.320.10">
    <property type="entry name" value="Hypothetical Protein Pfu-838710-001"/>
    <property type="match status" value="1"/>
</dbReference>
<organism evidence="2 3">
    <name type="scientific">Phenylobacterium zucineum (strain HLK1)</name>
    <dbReference type="NCBI Taxonomy" id="450851"/>
    <lineage>
        <taxon>Bacteria</taxon>
        <taxon>Pseudomonadati</taxon>
        <taxon>Pseudomonadota</taxon>
        <taxon>Alphaproteobacteria</taxon>
        <taxon>Caulobacterales</taxon>
        <taxon>Caulobacteraceae</taxon>
        <taxon>Phenylobacterium</taxon>
    </lineage>
</organism>
<dbReference type="RefSeq" id="WP_012520654.1">
    <property type="nucleotide sequence ID" value="NC_011144.1"/>
</dbReference>
<keyword evidence="3" id="KW-1185">Reference proteome</keyword>
<proteinExistence type="predicted"/>
<dbReference type="SUPFAM" id="SSF55154">
    <property type="entry name" value="CYTH-like phosphatases"/>
    <property type="match status" value="1"/>
</dbReference>
<gene>
    <name evidence="2" type="ordered locus">PHZ_c0092</name>
</gene>
<name>B4RBP6_PHEZH</name>
<protein>
    <recommendedName>
        <fullName evidence="1">CYTH domain-containing protein</fullName>
    </recommendedName>
</protein>
<sequence length="192" mass="20506">MGEAGREFELKFLCDPKDMDAVLAAAPAGPEETRELVSVYYDTPDAALHAAEAAFRVRSGGGRYVQTLKRGKGFSREEHEMEVAGLSPDLSMPALRALAGEDQLAALVPVSEVRITRRQRLVRYAGAEIEIAADVGQVLAGGRSGPISEVELELKSGPQEALFALARELAKAAPLNLSFESKSAQGRALRGT</sequence>
<dbReference type="GO" id="GO:0050355">
    <property type="term" value="F:inorganic triphosphate phosphatase activity"/>
    <property type="evidence" value="ECO:0007669"/>
    <property type="project" value="InterPro"/>
</dbReference>
<dbReference type="eggNOG" id="COG3025">
    <property type="taxonomic scope" value="Bacteria"/>
</dbReference>
<dbReference type="CDD" id="cd07756">
    <property type="entry name" value="CYTH-like_Pase_CHAD"/>
    <property type="match status" value="1"/>
</dbReference>
<dbReference type="InterPro" id="IPR023577">
    <property type="entry name" value="CYTH_domain"/>
</dbReference>
<dbReference type="Pfam" id="PF01928">
    <property type="entry name" value="CYTH"/>
    <property type="match status" value="1"/>
</dbReference>
<evidence type="ECO:0000313" key="3">
    <source>
        <dbReference type="Proteomes" id="UP000001868"/>
    </source>
</evidence>
<reference evidence="2 3" key="1">
    <citation type="journal article" date="2008" name="BMC Genomics">
        <title>Complete genome of Phenylobacterium zucineum - a novel facultative intracellular bacterium isolated from human erythroleukemia cell line K562.</title>
        <authorList>
            <person name="Luo Y."/>
            <person name="Xu X."/>
            <person name="Ding Z."/>
            <person name="Liu Z."/>
            <person name="Zhang B."/>
            <person name="Yan Z."/>
            <person name="Sun J."/>
            <person name="Hu S."/>
            <person name="Hu X."/>
        </authorList>
    </citation>
    <scope>NUCLEOTIDE SEQUENCE [LARGE SCALE GENOMIC DNA]</scope>
    <source>
        <strain evidence="2 3">HLK1</strain>
    </source>
</reference>
<dbReference type="KEGG" id="pzu:PHZ_c0092"/>
<evidence type="ECO:0000313" key="2">
    <source>
        <dbReference type="EMBL" id="ACG76506.1"/>
    </source>
</evidence>
<dbReference type="HOGENOM" id="CLU_040400_2_1_5"/>
<dbReference type="AlphaFoldDB" id="B4RBP6"/>
<dbReference type="InterPro" id="IPR039013">
    <property type="entry name" value="YgiF"/>
</dbReference>
<dbReference type="EMBL" id="CP000747">
    <property type="protein sequence ID" value="ACG76506.1"/>
    <property type="molecule type" value="Genomic_DNA"/>
</dbReference>
<dbReference type="PANTHER" id="PTHR39569:SF1">
    <property type="entry name" value="INORGANIC TRIPHOSPHATASE"/>
    <property type="match status" value="1"/>
</dbReference>
<evidence type="ECO:0000259" key="1">
    <source>
        <dbReference type="PROSITE" id="PS51707"/>
    </source>
</evidence>
<dbReference type="Proteomes" id="UP000001868">
    <property type="component" value="Chromosome"/>
</dbReference>
<dbReference type="SMART" id="SM01118">
    <property type="entry name" value="CYTH"/>
    <property type="match status" value="1"/>
</dbReference>
<dbReference type="GO" id="GO:0046872">
    <property type="term" value="F:metal ion binding"/>
    <property type="evidence" value="ECO:0007669"/>
    <property type="project" value="TreeGrafter"/>
</dbReference>
<accession>B4RBP6</accession>
<dbReference type="PROSITE" id="PS51707">
    <property type="entry name" value="CYTH"/>
    <property type="match status" value="1"/>
</dbReference>
<dbReference type="STRING" id="450851.PHZ_c0092"/>